<proteinExistence type="predicted"/>
<dbReference type="eggNOG" id="KOG1721">
    <property type="taxonomic scope" value="Eukaryota"/>
</dbReference>
<dbReference type="AlphaFoldDB" id="A0A1I7UR45"/>
<name>A0A1I7UR45_9PELO</name>
<organism evidence="3 4">
    <name type="scientific">Caenorhabditis tropicalis</name>
    <dbReference type="NCBI Taxonomy" id="1561998"/>
    <lineage>
        <taxon>Eukaryota</taxon>
        <taxon>Metazoa</taxon>
        <taxon>Ecdysozoa</taxon>
        <taxon>Nematoda</taxon>
        <taxon>Chromadorea</taxon>
        <taxon>Rhabditida</taxon>
        <taxon>Rhabditina</taxon>
        <taxon>Rhabditomorpha</taxon>
        <taxon>Rhabditoidea</taxon>
        <taxon>Rhabditidae</taxon>
        <taxon>Peloderinae</taxon>
        <taxon>Caenorhabditis</taxon>
    </lineage>
</organism>
<dbReference type="SUPFAM" id="SSF57667">
    <property type="entry name" value="beta-beta-alpha zinc fingers"/>
    <property type="match status" value="1"/>
</dbReference>
<protein>
    <submittedName>
        <fullName evidence="4">BTB domain-containing protein</fullName>
    </submittedName>
</protein>
<dbReference type="SMART" id="SM00355">
    <property type="entry name" value="ZnF_C2H2"/>
    <property type="match status" value="4"/>
</dbReference>
<reference evidence="4" key="1">
    <citation type="submission" date="2016-11" db="UniProtKB">
        <authorList>
            <consortium name="WormBaseParasite"/>
        </authorList>
    </citation>
    <scope>IDENTIFICATION</scope>
</reference>
<dbReference type="SUPFAM" id="SSF54695">
    <property type="entry name" value="POZ domain"/>
    <property type="match status" value="1"/>
</dbReference>
<keyword evidence="3" id="KW-1185">Reference proteome</keyword>
<dbReference type="STRING" id="1561998.A0A1I7UR45"/>
<evidence type="ECO:0000313" key="4">
    <source>
        <dbReference type="WBParaSite" id="Csp11.Scaffold630.g18505.t1"/>
    </source>
</evidence>
<dbReference type="PROSITE" id="PS00028">
    <property type="entry name" value="ZINC_FINGER_C2H2_1"/>
    <property type="match status" value="1"/>
</dbReference>
<dbReference type="Pfam" id="PF00651">
    <property type="entry name" value="BTB"/>
    <property type="match status" value="1"/>
</dbReference>
<dbReference type="SMART" id="SM00225">
    <property type="entry name" value="BTB"/>
    <property type="match status" value="1"/>
</dbReference>
<feature type="domain" description="BTB" evidence="2">
    <location>
        <begin position="16"/>
        <end position="92"/>
    </location>
</feature>
<dbReference type="Gene3D" id="3.30.160.60">
    <property type="entry name" value="Classic Zinc Finger"/>
    <property type="match status" value="1"/>
</dbReference>
<dbReference type="Gene3D" id="3.30.710.10">
    <property type="entry name" value="Potassium Channel Kv1.1, Chain A"/>
    <property type="match status" value="1"/>
</dbReference>
<dbReference type="CDD" id="cd18186">
    <property type="entry name" value="BTB_POZ_ZBTB_KLHL-like"/>
    <property type="match status" value="1"/>
</dbReference>
<feature type="region of interest" description="Disordered" evidence="1">
    <location>
        <begin position="166"/>
        <end position="191"/>
    </location>
</feature>
<dbReference type="InterPro" id="IPR013087">
    <property type="entry name" value="Znf_C2H2_type"/>
</dbReference>
<feature type="compositionally biased region" description="Low complexity" evidence="1">
    <location>
        <begin position="378"/>
        <end position="400"/>
    </location>
</feature>
<dbReference type="PROSITE" id="PS50097">
    <property type="entry name" value="BTB"/>
    <property type="match status" value="1"/>
</dbReference>
<sequence length="428" mass="47488">MEEDGPSGDTLMNTGFDVKIEIRYTVEEDKIEEETVFAHRLVLSTYSPVLQQLLNDTESTDIKLDLSSLTNSLAAFKVVLQALYTGDVKLTSGVTANEVLAVSNYLRITALDAKIAEAAQPLNLANLLPFLQYPQQPQLQNYLTNMINIWSNPFFSALLGGFPPAPSDTDRTQSEGSSPRANSTATPPDLEKIVPNDDKEGWCRNKKYIEKVDGGFMCTVCRKIYGRYNSVSYHVTIYHRNPPIKCEENGCNFSTREARYIHFHKYYRHHIPLPENIDLGSRKCPFCRHVSKSPAMLEKHIARHETDGASPGALKRAQSKKKLLPSSSSSSSISEVSTSLFPSSTPPPIRCSLCPFSTNSTDLLFIHLAMQHTRELAQSQSAGTDSSSETSTTSASSDGEQMMTELEMDVKPMIDQSLILHLNTPLSN</sequence>
<dbReference type="WBParaSite" id="Csp11.Scaffold630.g18505.t1">
    <property type="protein sequence ID" value="Csp11.Scaffold630.g18505.t1"/>
    <property type="gene ID" value="Csp11.Scaffold630.g18505"/>
</dbReference>
<feature type="compositionally biased region" description="Polar residues" evidence="1">
    <location>
        <begin position="174"/>
        <end position="186"/>
    </location>
</feature>
<evidence type="ECO:0000256" key="1">
    <source>
        <dbReference type="SAM" id="MobiDB-lite"/>
    </source>
</evidence>
<dbReference type="Proteomes" id="UP000095282">
    <property type="component" value="Unplaced"/>
</dbReference>
<dbReference type="InterPro" id="IPR000210">
    <property type="entry name" value="BTB/POZ_dom"/>
</dbReference>
<feature type="region of interest" description="Disordered" evidence="1">
    <location>
        <begin position="304"/>
        <end position="345"/>
    </location>
</feature>
<evidence type="ECO:0000259" key="2">
    <source>
        <dbReference type="PROSITE" id="PS50097"/>
    </source>
</evidence>
<feature type="region of interest" description="Disordered" evidence="1">
    <location>
        <begin position="376"/>
        <end position="400"/>
    </location>
</feature>
<feature type="compositionally biased region" description="Low complexity" evidence="1">
    <location>
        <begin position="324"/>
        <end position="343"/>
    </location>
</feature>
<dbReference type="InterPro" id="IPR036236">
    <property type="entry name" value="Znf_C2H2_sf"/>
</dbReference>
<evidence type="ECO:0000313" key="3">
    <source>
        <dbReference type="Proteomes" id="UP000095282"/>
    </source>
</evidence>
<accession>A0A1I7UR45</accession>
<dbReference type="InterPro" id="IPR011333">
    <property type="entry name" value="SKP1/BTB/POZ_sf"/>
</dbReference>